<feature type="non-terminal residue" evidence="2">
    <location>
        <position position="1"/>
    </location>
</feature>
<dbReference type="GO" id="GO:0046983">
    <property type="term" value="F:protein dimerization activity"/>
    <property type="evidence" value="ECO:0007669"/>
    <property type="project" value="InterPro"/>
</dbReference>
<evidence type="ECO:0000259" key="1">
    <source>
        <dbReference type="Pfam" id="PF05699"/>
    </source>
</evidence>
<keyword evidence="3" id="KW-1185">Reference proteome</keyword>
<dbReference type="AlphaFoldDB" id="A0A067DHE8"/>
<dbReference type="Pfam" id="PF05699">
    <property type="entry name" value="Dimer_Tnp_hAT"/>
    <property type="match status" value="1"/>
</dbReference>
<dbReference type="STRING" id="2711.A0A067DHE8"/>
<sequence>VNIELAYKHQLIVLDFFYDKDLLITLALTLPVATASIERAFSAMNILKNRLRSRMEEQWMNDSLVVYIEKDLFNNIDNEVVMQRYQCMKTRKGQL</sequence>
<gene>
    <name evidence="2" type="ORF">CISIN_1g042881mg</name>
</gene>
<dbReference type="Proteomes" id="UP000027120">
    <property type="component" value="Unassembled WGS sequence"/>
</dbReference>
<evidence type="ECO:0000313" key="3">
    <source>
        <dbReference type="Proteomes" id="UP000027120"/>
    </source>
</evidence>
<evidence type="ECO:0000313" key="2">
    <source>
        <dbReference type="EMBL" id="KDO42414.1"/>
    </source>
</evidence>
<accession>A0A067DHE8</accession>
<dbReference type="InterPro" id="IPR008906">
    <property type="entry name" value="HATC_C_dom"/>
</dbReference>
<dbReference type="EMBL" id="KK785479">
    <property type="protein sequence ID" value="KDO42414.1"/>
    <property type="molecule type" value="Genomic_DNA"/>
</dbReference>
<dbReference type="InterPro" id="IPR055298">
    <property type="entry name" value="AtLOH3-like"/>
</dbReference>
<protein>
    <recommendedName>
        <fullName evidence="1">HAT C-terminal dimerisation domain-containing protein</fullName>
    </recommendedName>
</protein>
<organism evidence="2 3">
    <name type="scientific">Citrus sinensis</name>
    <name type="common">Sweet orange</name>
    <name type="synonym">Citrus aurantium var. sinensis</name>
    <dbReference type="NCBI Taxonomy" id="2711"/>
    <lineage>
        <taxon>Eukaryota</taxon>
        <taxon>Viridiplantae</taxon>
        <taxon>Streptophyta</taxon>
        <taxon>Embryophyta</taxon>
        <taxon>Tracheophyta</taxon>
        <taxon>Spermatophyta</taxon>
        <taxon>Magnoliopsida</taxon>
        <taxon>eudicotyledons</taxon>
        <taxon>Gunneridae</taxon>
        <taxon>Pentapetalae</taxon>
        <taxon>rosids</taxon>
        <taxon>malvids</taxon>
        <taxon>Sapindales</taxon>
        <taxon>Rutaceae</taxon>
        <taxon>Aurantioideae</taxon>
        <taxon>Citrus</taxon>
    </lineage>
</organism>
<reference evidence="2 3" key="1">
    <citation type="submission" date="2014-04" db="EMBL/GenBank/DDBJ databases">
        <authorList>
            <consortium name="International Citrus Genome Consortium"/>
            <person name="Gmitter F."/>
            <person name="Chen C."/>
            <person name="Farmerie W."/>
            <person name="Harkins T."/>
            <person name="Desany B."/>
            <person name="Mohiuddin M."/>
            <person name="Kodira C."/>
            <person name="Borodovsky M."/>
            <person name="Lomsadze A."/>
            <person name="Burns P."/>
            <person name="Jenkins J."/>
            <person name="Prochnik S."/>
            <person name="Shu S."/>
            <person name="Chapman J."/>
            <person name="Pitluck S."/>
            <person name="Schmutz J."/>
            <person name="Rokhsar D."/>
        </authorList>
    </citation>
    <scope>NUCLEOTIDE SEQUENCE</scope>
</reference>
<dbReference type="PANTHER" id="PTHR11697:SF230">
    <property type="entry name" value="ZINC FINGER, MYM DOMAIN CONTAINING 1"/>
    <property type="match status" value="1"/>
</dbReference>
<dbReference type="PANTHER" id="PTHR11697">
    <property type="entry name" value="GENERAL TRANSCRIPTION FACTOR 2-RELATED ZINC FINGER PROTEIN"/>
    <property type="match status" value="1"/>
</dbReference>
<feature type="domain" description="HAT C-terminal dimerisation" evidence="1">
    <location>
        <begin position="26"/>
        <end position="71"/>
    </location>
</feature>
<name>A0A067DHE8_CITSI</name>
<proteinExistence type="predicted"/>